<reference evidence="2" key="1">
    <citation type="journal article" date="2019" name="Int. J. Syst. Evol. Microbiol.">
        <title>The Global Catalogue of Microorganisms (GCM) 10K type strain sequencing project: providing services to taxonomists for standard genome sequencing and annotation.</title>
        <authorList>
            <consortium name="The Broad Institute Genomics Platform"/>
            <consortium name="The Broad Institute Genome Sequencing Center for Infectious Disease"/>
            <person name="Wu L."/>
            <person name="Ma J."/>
        </authorList>
    </citation>
    <scope>NUCLEOTIDE SEQUENCE [LARGE SCALE GENOMIC DNA]</scope>
    <source>
        <strain evidence="2">KCTC 52416</strain>
    </source>
</reference>
<proteinExistence type="predicted"/>
<dbReference type="Proteomes" id="UP001595526">
    <property type="component" value="Unassembled WGS sequence"/>
</dbReference>
<accession>A0ABV7JP21</accession>
<organism evidence="1 2">
    <name type="scientific">Parapedobacter deserti</name>
    <dbReference type="NCBI Taxonomy" id="1912957"/>
    <lineage>
        <taxon>Bacteria</taxon>
        <taxon>Pseudomonadati</taxon>
        <taxon>Bacteroidota</taxon>
        <taxon>Sphingobacteriia</taxon>
        <taxon>Sphingobacteriales</taxon>
        <taxon>Sphingobacteriaceae</taxon>
        <taxon>Parapedobacter</taxon>
    </lineage>
</organism>
<dbReference type="EMBL" id="JBHRTA010000038">
    <property type="protein sequence ID" value="MFC3198932.1"/>
    <property type="molecule type" value="Genomic_DNA"/>
</dbReference>
<evidence type="ECO:0008006" key="3">
    <source>
        <dbReference type="Google" id="ProtNLM"/>
    </source>
</evidence>
<evidence type="ECO:0000313" key="1">
    <source>
        <dbReference type="EMBL" id="MFC3198932.1"/>
    </source>
</evidence>
<name>A0ABV7JP21_9SPHI</name>
<evidence type="ECO:0000313" key="2">
    <source>
        <dbReference type="Proteomes" id="UP001595526"/>
    </source>
</evidence>
<protein>
    <recommendedName>
        <fullName evidence="3">3-oxoacyl-ACP synthase</fullName>
    </recommendedName>
</protein>
<dbReference type="RefSeq" id="WP_379024066.1">
    <property type="nucleotide sequence ID" value="NZ_JBHRTA010000038.1"/>
</dbReference>
<gene>
    <name evidence="1" type="ORF">ACFOET_15015</name>
</gene>
<sequence>MDRHSLHIRSHCIIRGRSIYVNGRLLLQMDASATLNDFLKTAYRQLNTDYPKFHKMDGLCKANFVATELLARESGPFHPETALVFSNFSSSILADSRHADAIFAAENAAASPATFVYTLPNIAMGEISIRHQLRSENVFFIFDSYLPEFLVPYIHSLLDGQPTRNAISGWTEVTEQTCDLLLYYVSTQGKTPHTVEEVKKIYNEQHE</sequence>
<keyword evidence="2" id="KW-1185">Reference proteome</keyword>
<comment type="caution">
    <text evidence="1">The sequence shown here is derived from an EMBL/GenBank/DDBJ whole genome shotgun (WGS) entry which is preliminary data.</text>
</comment>